<feature type="transmembrane region" description="Helical" evidence="6">
    <location>
        <begin position="48"/>
        <end position="69"/>
    </location>
</feature>
<evidence type="ECO:0000256" key="3">
    <source>
        <dbReference type="ARBA" id="ARBA00022692"/>
    </source>
</evidence>
<sequence length="352" mass="36308">MSDDALAAAERSATSVLHAVLRSRWLRYAIFLGVLALVPAVFTRVPFYTMSVGVLMAIQAIAALGLIPLTGHAGQISLGQAAFFAISGYTSALLTTRWHTNALLAMIAGMALSAAVAYLVGTFIFRAQGQYLVLATLSFGLLVSYLANQLPLTGAADGIPGIPALAPFGFTISGDVDMYYLVALVLLIAVIVVDALLRSPVGKALTALGDSPVATAAAGVSIAGLRRNAFTLAAALSALAGSLYAHWSTYMDPGQAGILSSVQLLIIATIGGQRLVWGAPVGAFVVITFSEASKTLIPKVIPQATGNYEIVVYGIALIVILLFLPRGVGGGLIGLAGRLARAVRGREATAVD</sequence>
<reference evidence="8" key="1">
    <citation type="journal article" date="2021" name="Int. J. Syst. Evol. Microbiol.">
        <title>Actinocatenispora comari sp. nov., an endophytic actinomycete isolated from aerial parts of Comarum salesowianum.</title>
        <authorList>
            <person name="Oyunbileg N."/>
            <person name="Iizaka Y."/>
            <person name="Hamada M."/>
            <person name="Davaapurev B.O."/>
            <person name="Fukumoto A."/>
            <person name="Tsetseg B."/>
            <person name="Kato F."/>
            <person name="Tamura T."/>
            <person name="Batkhuu J."/>
            <person name="Anzai Y."/>
        </authorList>
    </citation>
    <scope>NUCLEOTIDE SEQUENCE [LARGE SCALE GENOMIC DNA]</scope>
    <source>
        <strain evidence="8">NUM-2625</strain>
    </source>
</reference>
<evidence type="ECO:0000256" key="6">
    <source>
        <dbReference type="SAM" id="Phobius"/>
    </source>
</evidence>
<keyword evidence="2" id="KW-1003">Cell membrane</keyword>
<feature type="transmembrane region" description="Helical" evidence="6">
    <location>
        <begin position="178"/>
        <end position="197"/>
    </location>
</feature>
<dbReference type="EMBL" id="BOPO01000130">
    <property type="protein sequence ID" value="GIL31170.1"/>
    <property type="molecule type" value="Genomic_DNA"/>
</dbReference>
<evidence type="ECO:0000256" key="1">
    <source>
        <dbReference type="ARBA" id="ARBA00004651"/>
    </source>
</evidence>
<keyword evidence="3 6" id="KW-0812">Transmembrane</keyword>
<dbReference type="GO" id="GO:0015658">
    <property type="term" value="F:branched-chain amino acid transmembrane transporter activity"/>
    <property type="evidence" value="ECO:0007669"/>
    <property type="project" value="InterPro"/>
</dbReference>
<feature type="transmembrane region" description="Helical" evidence="6">
    <location>
        <begin position="262"/>
        <end position="290"/>
    </location>
</feature>
<evidence type="ECO:0000256" key="2">
    <source>
        <dbReference type="ARBA" id="ARBA00022475"/>
    </source>
</evidence>
<evidence type="ECO:0000256" key="4">
    <source>
        <dbReference type="ARBA" id="ARBA00022989"/>
    </source>
</evidence>
<dbReference type="InterPro" id="IPR043428">
    <property type="entry name" value="LivM-like"/>
</dbReference>
<dbReference type="InterPro" id="IPR001851">
    <property type="entry name" value="ABC_transp_permease"/>
</dbReference>
<protein>
    <submittedName>
        <fullName evidence="7">Branched-chain amino acid ABC transporter permease</fullName>
    </submittedName>
</protein>
<proteinExistence type="predicted"/>
<feature type="transmembrane region" description="Helical" evidence="6">
    <location>
        <begin position="76"/>
        <end position="96"/>
    </location>
</feature>
<dbReference type="PANTHER" id="PTHR30482">
    <property type="entry name" value="HIGH-AFFINITY BRANCHED-CHAIN AMINO ACID TRANSPORT SYSTEM PERMEASE"/>
    <property type="match status" value="1"/>
</dbReference>
<feature type="transmembrane region" description="Helical" evidence="6">
    <location>
        <begin position="310"/>
        <end position="336"/>
    </location>
</feature>
<organism evidence="7 8">
    <name type="scientific">Actinocatenispora comari</name>
    <dbReference type="NCBI Taxonomy" id="2807577"/>
    <lineage>
        <taxon>Bacteria</taxon>
        <taxon>Bacillati</taxon>
        <taxon>Actinomycetota</taxon>
        <taxon>Actinomycetes</taxon>
        <taxon>Micromonosporales</taxon>
        <taxon>Micromonosporaceae</taxon>
        <taxon>Actinocatenispora</taxon>
    </lineage>
</organism>
<dbReference type="RefSeq" id="WP_207128748.1">
    <property type="nucleotide sequence ID" value="NZ_BOPO01000130.1"/>
</dbReference>
<dbReference type="CDD" id="cd06581">
    <property type="entry name" value="TM_PBP1_LivM_like"/>
    <property type="match status" value="1"/>
</dbReference>
<keyword evidence="8" id="KW-1185">Reference proteome</keyword>
<dbReference type="AlphaFoldDB" id="A0A8J4AIF6"/>
<comment type="subcellular location">
    <subcellularLocation>
        <location evidence="1">Cell membrane</location>
        <topology evidence="1">Multi-pass membrane protein</topology>
    </subcellularLocation>
</comment>
<gene>
    <name evidence="7" type="ORF">NUM_64240</name>
</gene>
<dbReference type="Proteomes" id="UP000614996">
    <property type="component" value="Unassembled WGS sequence"/>
</dbReference>
<feature type="transmembrane region" description="Helical" evidence="6">
    <location>
        <begin position="131"/>
        <end position="147"/>
    </location>
</feature>
<dbReference type="Pfam" id="PF02653">
    <property type="entry name" value="BPD_transp_2"/>
    <property type="match status" value="1"/>
</dbReference>
<feature type="transmembrane region" description="Helical" evidence="6">
    <location>
        <begin position="229"/>
        <end position="250"/>
    </location>
</feature>
<evidence type="ECO:0000256" key="5">
    <source>
        <dbReference type="ARBA" id="ARBA00023136"/>
    </source>
</evidence>
<accession>A0A8J4AIF6</accession>
<evidence type="ECO:0000313" key="7">
    <source>
        <dbReference type="EMBL" id="GIL31170.1"/>
    </source>
</evidence>
<comment type="caution">
    <text evidence="7">The sequence shown here is derived from an EMBL/GenBank/DDBJ whole genome shotgun (WGS) entry which is preliminary data.</text>
</comment>
<dbReference type="PANTHER" id="PTHR30482:SF18">
    <property type="entry name" value="BRANCHED AMINO ACID TRANSPORT SYSTEM PERMEASE"/>
    <property type="match status" value="1"/>
</dbReference>
<keyword evidence="5 6" id="KW-0472">Membrane</keyword>
<feature type="transmembrane region" description="Helical" evidence="6">
    <location>
        <begin position="25"/>
        <end position="42"/>
    </location>
</feature>
<evidence type="ECO:0000313" key="8">
    <source>
        <dbReference type="Proteomes" id="UP000614996"/>
    </source>
</evidence>
<name>A0A8J4AIF6_9ACTN</name>
<feature type="transmembrane region" description="Helical" evidence="6">
    <location>
        <begin position="102"/>
        <end position="124"/>
    </location>
</feature>
<keyword evidence="4 6" id="KW-1133">Transmembrane helix</keyword>
<dbReference type="GO" id="GO:0005886">
    <property type="term" value="C:plasma membrane"/>
    <property type="evidence" value="ECO:0007669"/>
    <property type="project" value="UniProtKB-SubCell"/>
</dbReference>